<feature type="region of interest" description="Disordered" evidence="1">
    <location>
        <begin position="104"/>
        <end position="133"/>
    </location>
</feature>
<reference evidence="3 4" key="1">
    <citation type="submission" date="2019-07" db="EMBL/GenBank/DDBJ databases">
        <authorList>
            <person name="Kim J."/>
        </authorList>
    </citation>
    <scope>NUCLEOTIDE SEQUENCE [LARGE SCALE GENOMIC DNA]</scope>
    <source>
        <strain evidence="3 4">JC52</strain>
    </source>
</reference>
<organism evidence="3 4">
    <name type="scientific">Paenibacillus cremeus</name>
    <dbReference type="NCBI Taxonomy" id="2163881"/>
    <lineage>
        <taxon>Bacteria</taxon>
        <taxon>Bacillati</taxon>
        <taxon>Bacillota</taxon>
        <taxon>Bacilli</taxon>
        <taxon>Bacillales</taxon>
        <taxon>Paenibacillaceae</taxon>
        <taxon>Paenibacillus</taxon>
    </lineage>
</organism>
<dbReference type="RefSeq" id="WP_144852770.1">
    <property type="nucleotide sequence ID" value="NZ_VNJI01000045.1"/>
</dbReference>
<sequence length="133" mass="14554">MATVHGKKLLVVGDWVSGTSFLDERLIGYVESIDSHGVVDVWVTQSDHDDAVGQLVQSKLAKLEKLPDYEPSEPEDLRSLIELALATRDQAWFEELSTKLAGAEGEGGALSSDGKPARPQSFTRFRGKRVSID</sequence>
<name>A0A559K4C0_9BACL</name>
<dbReference type="InterPro" id="IPR014957">
    <property type="entry name" value="IDEAL_dom"/>
</dbReference>
<evidence type="ECO:0000259" key="2">
    <source>
        <dbReference type="Pfam" id="PF08858"/>
    </source>
</evidence>
<dbReference type="Proteomes" id="UP000317036">
    <property type="component" value="Unassembled WGS sequence"/>
</dbReference>
<comment type="caution">
    <text evidence="3">The sequence shown here is derived from an EMBL/GenBank/DDBJ whole genome shotgun (WGS) entry which is preliminary data.</text>
</comment>
<proteinExistence type="predicted"/>
<evidence type="ECO:0000256" key="1">
    <source>
        <dbReference type="SAM" id="MobiDB-lite"/>
    </source>
</evidence>
<evidence type="ECO:0000313" key="3">
    <source>
        <dbReference type="EMBL" id="TVY06974.1"/>
    </source>
</evidence>
<keyword evidence="4" id="KW-1185">Reference proteome</keyword>
<protein>
    <submittedName>
        <fullName evidence="3">IDEAL domain-containing protein</fullName>
    </submittedName>
</protein>
<dbReference type="EMBL" id="VNJI01000045">
    <property type="protein sequence ID" value="TVY06974.1"/>
    <property type="molecule type" value="Genomic_DNA"/>
</dbReference>
<evidence type="ECO:0000313" key="4">
    <source>
        <dbReference type="Proteomes" id="UP000317036"/>
    </source>
</evidence>
<gene>
    <name evidence="3" type="ORF">FPZ49_26425</name>
</gene>
<dbReference type="AlphaFoldDB" id="A0A559K4C0"/>
<dbReference type="Pfam" id="PF08858">
    <property type="entry name" value="IDEAL"/>
    <property type="match status" value="1"/>
</dbReference>
<dbReference type="OrthoDB" id="2427704at2"/>
<accession>A0A559K4C0</accession>
<feature type="domain" description="IDEAL" evidence="2">
    <location>
        <begin position="75"/>
        <end position="100"/>
    </location>
</feature>